<dbReference type="PANTHER" id="PTHR41260:SF1">
    <property type="entry name" value="PROTEIN ECSC"/>
    <property type="match status" value="1"/>
</dbReference>
<reference evidence="1 2" key="1">
    <citation type="submission" date="2016-11" db="EMBL/GenBank/DDBJ databases">
        <title>Study of marine rhodopsin-containing bacteria.</title>
        <authorList>
            <person name="Yoshizawa S."/>
            <person name="Kumagai Y."/>
            <person name="Kogure K."/>
        </authorList>
    </citation>
    <scope>NUCLEOTIDE SEQUENCE [LARGE SCALE GENOMIC DNA]</scope>
    <source>
        <strain evidence="1 2">SAORIC-28</strain>
    </source>
</reference>
<comment type="caution">
    <text evidence="1">The sequence shown here is derived from an EMBL/GenBank/DDBJ whole genome shotgun (WGS) entry which is preliminary data.</text>
</comment>
<dbReference type="RefSeq" id="WP_095512454.1">
    <property type="nucleotide sequence ID" value="NZ_MQWD01000001.1"/>
</dbReference>
<name>A0A271J5P9_9BACT</name>
<gene>
    <name evidence="1" type="ORF">BSZ37_18735</name>
</gene>
<evidence type="ECO:0000313" key="1">
    <source>
        <dbReference type="EMBL" id="PAP78861.1"/>
    </source>
</evidence>
<dbReference type="EMBL" id="MQWD01000001">
    <property type="protein sequence ID" value="PAP78861.1"/>
    <property type="molecule type" value="Genomic_DNA"/>
</dbReference>
<dbReference type="InterPro" id="IPR024787">
    <property type="entry name" value="EcsC"/>
</dbReference>
<evidence type="ECO:0000313" key="2">
    <source>
        <dbReference type="Proteomes" id="UP000216339"/>
    </source>
</evidence>
<keyword evidence="2" id="KW-1185">Reference proteome</keyword>
<organism evidence="1 2">
    <name type="scientific">Rubrivirga marina</name>
    <dbReference type="NCBI Taxonomy" id="1196024"/>
    <lineage>
        <taxon>Bacteria</taxon>
        <taxon>Pseudomonadati</taxon>
        <taxon>Rhodothermota</taxon>
        <taxon>Rhodothermia</taxon>
        <taxon>Rhodothermales</taxon>
        <taxon>Rubricoccaceae</taxon>
        <taxon>Rubrivirga</taxon>
    </lineage>
</organism>
<dbReference type="PANTHER" id="PTHR41260">
    <property type="entry name" value="PROTEIN ECSC"/>
    <property type="match status" value="1"/>
</dbReference>
<dbReference type="OrthoDB" id="2040879at2"/>
<accession>A0A271J5P9</accession>
<dbReference type="AlphaFoldDB" id="A0A271J5P9"/>
<dbReference type="Pfam" id="PF12787">
    <property type="entry name" value="EcsC"/>
    <property type="match status" value="1"/>
</dbReference>
<sequence length="274" mass="29385">MPSTMRLTEYERTAQREIDRWERGETLFQQALGFAMRPVDWAFEQFVPESVTDKLTDALTQALSSLNDASAWTYDEDDVLGKAAEVGIDVETVAALRDQPLDQLDALAKQYASQNSVLAALSGGGAGLGGALLLAADIPVLFTINFRLIQQIAAAYGFPLKGPGYTPLVVNIFNVAASGSREAKSDALRELAVAAAAIDGGGYRGRKAQGTLREQLGHVPREIAKNLGAQKLAQSIPIAGAAVGAGVNYWFTDQTAQAAVMLSRALYLERKERL</sequence>
<proteinExistence type="predicted"/>
<dbReference type="Proteomes" id="UP000216339">
    <property type="component" value="Unassembled WGS sequence"/>
</dbReference>
<protein>
    <submittedName>
        <fullName evidence="1">ABC transporter substrate-binding protein</fullName>
    </submittedName>
</protein>